<dbReference type="InterPro" id="IPR029035">
    <property type="entry name" value="DHS-like_NAD/FAD-binding_dom"/>
</dbReference>
<reference evidence="1 2" key="1">
    <citation type="submission" date="2018-01" db="EMBL/GenBank/DDBJ databases">
        <title>Denitrification phenotypes of diverse strains of Pseudomonas stutzeri.</title>
        <authorList>
            <person name="Milligan D.A."/>
            <person name="Bergaust L."/>
            <person name="Bakken L.R."/>
            <person name="Frostegard A."/>
        </authorList>
    </citation>
    <scope>NUCLEOTIDE SEQUENCE [LARGE SCALE GENOMIC DNA]</scope>
    <source>
        <strain evidence="1 2">24a13</strain>
    </source>
</reference>
<dbReference type="PROSITE" id="PS51257">
    <property type="entry name" value="PROKAR_LIPOPROTEIN"/>
    <property type="match status" value="1"/>
</dbReference>
<evidence type="ECO:0000313" key="1">
    <source>
        <dbReference type="EMBL" id="POH83563.1"/>
    </source>
</evidence>
<gene>
    <name evidence="1" type="ORF">CXK91_10120</name>
</gene>
<proteinExistence type="predicted"/>
<dbReference type="Proteomes" id="UP000237068">
    <property type="component" value="Unassembled WGS sequence"/>
</dbReference>
<dbReference type="OrthoDB" id="9812283at2"/>
<organism evidence="1 2">
    <name type="scientific">Stutzerimonas stutzeri</name>
    <name type="common">Pseudomonas stutzeri</name>
    <dbReference type="NCBI Taxonomy" id="316"/>
    <lineage>
        <taxon>Bacteria</taxon>
        <taxon>Pseudomonadati</taxon>
        <taxon>Pseudomonadota</taxon>
        <taxon>Gammaproteobacteria</taxon>
        <taxon>Pseudomonadales</taxon>
        <taxon>Pseudomonadaceae</taxon>
        <taxon>Stutzerimonas</taxon>
    </lineage>
</organism>
<name>A0A2S4AQ09_STUST</name>
<protein>
    <submittedName>
        <fullName evidence="1">SIR2 family protein</fullName>
    </submittedName>
</protein>
<comment type="caution">
    <text evidence="1">The sequence shown here is derived from an EMBL/GenBank/DDBJ whole genome shotgun (WGS) entry which is preliminary data.</text>
</comment>
<dbReference type="Pfam" id="PF13289">
    <property type="entry name" value="SIR2_2"/>
    <property type="match status" value="1"/>
</dbReference>
<dbReference type="EMBL" id="PPXG01000003">
    <property type="protein sequence ID" value="POH83563.1"/>
    <property type="molecule type" value="Genomic_DNA"/>
</dbReference>
<dbReference type="RefSeq" id="WP_103456009.1">
    <property type="nucleotide sequence ID" value="NZ_JAMOHQ010000005.1"/>
</dbReference>
<evidence type="ECO:0000313" key="2">
    <source>
        <dbReference type="Proteomes" id="UP000237068"/>
    </source>
</evidence>
<accession>A0A2S4AQ09</accession>
<sequence length="348" mass="37697">MDLHTVKARLQAHLSDGLVTIVGSGLSCAEGLPGMGELADHLLAIVGNALTGADAAAWTAAAQLITAKGLEAALLAAPPTPLLEASISTETGQLISERERTVVSEVFAGTRALRLTRLLTHLIKPATGMVIVTTNYDRLVEIAVEEAGIGADTMFVGRFAGQLNERESRMSFCREATVKPRTKTVSLQYRSRALICKPHGSLDWYVRAGRPVFYAGDLPGATRLIITPGQNKFRNGYESPFDLHRTRANDAIDRAGRYLILGYGFNDDHLETHLTPGIKSGKPTLMLTRSLSHTARKLALSHSNVITLEYSTVDGIEGTAAIIEKKEFFFPNTGMWDVGLFVTEVLEP</sequence>
<dbReference type="SUPFAM" id="SSF52467">
    <property type="entry name" value="DHS-like NAD/FAD-binding domain"/>
    <property type="match status" value="1"/>
</dbReference>
<dbReference type="AlphaFoldDB" id="A0A2S4AQ09"/>